<proteinExistence type="predicted"/>
<dbReference type="Pfam" id="PF08448">
    <property type="entry name" value="PAS_4"/>
    <property type="match status" value="1"/>
</dbReference>
<dbReference type="EMBL" id="PDEP01000001">
    <property type="protein sequence ID" value="PEN09489.1"/>
    <property type="molecule type" value="Genomic_DNA"/>
</dbReference>
<dbReference type="RefSeq" id="WP_098060887.1">
    <property type="nucleotide sequence ID" value="NZ_PDEP01000001.1"/>
</dbReference>
<dbReference type="AlphaFoldDB" id="A0A2H3P4Q4"/>
<organism evidence="2 3">
    <name type="scientific">Longimonas halophila</name>
    <dbReference type="NCBI Taxonomy" id="1469170"/>
    <lineage>
        <taxon>Bacteria</taxon>
        <taxon>Pseudomonadati</taxon>
        <taxon>Rhodothermota</taxon>
        <taxon>Rhodothermia</taxon>
        <taxon>Rhodothermales</taxon>
        <taxon>Salisaetaceae</taxon>
        <taxon>Longimonas</taxon>
    </lineage>
</organism>
<reference evidence="2 3" key="1">
    <citation type="submission" date="2017-10" db="EMBL/GenBank/DDBJ databases">
        <title>Draft genome of Longimonas halophila.</title>
        <authorList>
            <person name="Goh K.M."/>
            <person name="Shamsir M.S."/>
            <person name="Lim S.W."/>
        </authorList>
    </citation>
    <scope>NUCLEOTIDE SEQUENCE [LARGE SCALE GENOMIC DNA]</scope>
    <source>
        <strain evidence="2 3">KCTC 42399</strain>
    </source>
</reference>
<feature type="domain" description="PAS" evidence="1">
    <location>
        <begin position="294"/>
        <end position="364"/>
    </location>
</feature>
<dbReference type="InterPro" id="IPR035965">
    <property type="entry name" value="PAS-like_dom_sf"/>
</dbReference>
<dbReference type="InterPro" id="IPR013656">
    <property type="entry name" value="PAS_4"/>
</dbReference>
<dbReference type="PROSITE" id="PS50112">
    <property type="entry name" value="PAS"/>
    <property type="match status" value="2"/>
</dbReference>
<accession>A0A2H3P4Q4</accession>
<gene>
    <name evidence="2" type="ORF">CRI93_01810</name>
</gene>
<evidence type="ECO:0000313" key="3">
    <source>
        <dbReference type="Proteomes" id="UP000221024"/>
    </source>
</evidence>
<dbReference type="Pfam" id="PF08447">
    <property type="entry name" value="PAS_3"/>
    <property type="match status" value="1"/>
</dbReference>
<dbReference type="OrthoDB" id="5401121at2"/>
<dbReference type="Proteomes" id="UP000221024">
    <property type="component" value="Unassembled WGS sequence"/>
</dbReference>
<keyword evidence="3" id="KW-1185">Reference proteome</keyword>
<dbReference type="NCBIfam" id="TIGR00229">
    <property type="entry name" value="sensory_box"/>
    <property type="match status" value="2"/>
</dbReference>
<name>A0A2H3P4Q4_9BACT</name>
<evidence type="ECO:0000313" key="2">
    <source>
        <dbReference type="EMBL" id="PEN09489.1"/>
    </source>
</evidence>
<dbReference type="CDD" id="cd00130">
    <property type="entry name" value="PAS"/>
    <property type="match status" value="1"/>
</dbReference>
<dbReference type="InterPro" id="IPR000014">
    <property type="entry name" value="PAS"/>
</dbReference>
<dbReference type="Gene3D" id="3.30.450.20">
    <property type="entry name" value="PAS domain"/>
    <property type="match status" value="2"/>
</dbReference>
<comment type="caution">
    <text evidence="2">The sequence shown here is derived from an EMBL/GenBank/DDBJ whole genome shotgun (WGS) entry which is preliminary data.</text>
</comment>
<sequence>MLYLANELLLVNDMIGAIPALGAACMLAAVWGHVPPSDDAVEKTALPSQVPTGLLNHIDGAVLVVDSTYRIEHFNEQAHAFFPNQTIEQGAVLPRAFADELPEPGANAVIAWPPSDDTVMRVHVKAVRGPAGVSRVLTVRDVTQTATQKARLRSTDRLLRAILETDVAAIAVVNEQGRVTYANEQAELLLGLQRTDEAEDTPHGVGAWRYKQLGWRMEPLDAEDGTRTPLRDVIDTHEPIQDLRCKVTWPDEGHRYLSLNAAHLPAGAERPSQVVFAMKDITERYRVQQELLAKVRRFESTRNAMPALFYMTDHAGHARTWNETLRRYTGYTDDELAGSALPHLFHPDDRLRIRKAVNAVFAEQSEFGVAARLQAKDGTLRPCMLNGAVRTIEGTDYLIAVGLDVSAQGAP</sequence>
<feature type="domain" description="PAS" evidence="1">
    <location>
        <begin position="155"/>
        <end position="196"/>
    </location>
</feature>
<protein>
    <recommendedName>
        <fullName evidence="1">PAS domain-containing protein</fullName>
    </recommendedName>
</protein>
<dbReference type="PANTHER" id="PTHR44757">
    <property type="entry name" value="DIGUANYLATE CYCLASE DGCP"/>
    <property type="match status" value="1"/>
</dbReference>
<dbReference type="SUPFAM" id="SSF55785">
    <property type="entry name" value="PYP-like sensor domain (PAS domain)"/>
    <property type="match status" value="2"/>
</dbReference>
<dbReference type="InterPro" id="IPR013655">
    <property type="entry name" value="PAS_fold_3"/>
</dbReference>
<dbReference type="SMART" id="SM00091">
    <property type="entry name" value="PAS"/>
    <property type="match status" value="3"/>
</dbReference>
<dbReference type="PANTHER" id="PTHR44757:SF2">
    <property type="entry name" value="BIOFILM ARCHITECTURE MAINTENANCE PROTEIN MBAA"/>
    <property type="match status" value="1"/>
</dbReference>
<evidence type="ECO:0000259" key="1">
    <source>
        <dbReference type="PROSITE" id="PS50112"/>
    </source>
</evidence>
<dbReference type="InterPro" id="IPR052155">
    <property type="entry name" value="Biofilm_reg_signaling"/>
</dbReference>